<dbReference type="Pfam" id="PF11306">
    <property type="entry name" value="DUF3108"/>
    <property type="match status" value="1"/>
</dbReference>
<evidence type="ECO:0000313" key="3">
    <source>
        <dbReference type="EMBL" id="VVD86702.1"/>
    </source>
</evidence>
<feature type="region of interest" description="Disordered" evidence="1">
    <location>
        <begin position="109"/>
        <end position="200"/>
    </location>
</feature>
<feature type="compositionally biased region" description="Pro residues" evidence="1">
    <location>
        <begin position="109"/>
        <end position="125"/>
    </location>
</feature>
<comment type="caution">
    <text evidence="3">The sequence shown here is derived from an EMBL/GenBank/DDBJ whole genome shotgun (WGS) entry which is preliminary data.</text>
</comment>
<evidence type="ECO:0008006" key="5">
    <source>
        <dbReference type="Google" id="ProtNLM"/>
    </source>
</evidence>
<sequence length="410" mass="44452">MRAKRRNRLHHPHHPYCPYCSFRQAVSNVPSAPNDSQDAVSPPAVPMPSVTARPRGRGRTRGFVWAGVMVAVLAVHGLIALWVASDRSSMEDTPIPDIAVTLIPLKPVAPPEPPAPPAPPTPKPAVKPRPRKLAPPAPRAAPNTLAAPATANTPAPQAASQTVASEGDTPGAPASSAQATSPPGPALTAAAANGDRFDPPPSASMAYDAYMNGVRNQTGELQWVNANGHYRLRVAVPIIFFGTFEFISEGGFDVNGIAPSRYVEKRGRRAEYVSDFHRDGTPMLHFSRSGQSMPLAPGAQDRFSVMMQLASYARGNPERYAQVGVTHEFTVVDTDSSEVWPVQYVGQETLRTPQGYVETRHFTRLPRKAGDERRVDIWLAPSLDWMPVRVKQTEPSGNEFELVFTQKSSP</sequence>
<evidence type="ECO:0000256" key="2">
    <source>
        <dbReference type="SAM" id="Phobius"/>
    </source>
</evidence>
<evidence type="ECO:0000256" key="1">
    <source>
        <dbReference type="SAM" id="MobiDB-lite"/>
    </source>
</evidence>
<dbReference type="EMBL" id="CABPSG010000003">
    <property type="protein sequence ID" value="VVD86702.1"/>
    <property type="molecule type" value="Genomic_DNA"/>
</dbReference>
<feature type="compositionally biased region" description="Low complexity" evidence="1">
    <location>
        <begin position="140"/>
        <end position="159"/>
    </location>
</feature>
<feature type="region of interest" description="Disordered" evidence="1">
    <location>
        <begin position="28"/>
        <end position="57"/>
    </location>
</feature>
<dbReference type="Proteomes" id="UP000405357">
    <property type="component" value="Unassembled WGS sequence"/>
</dbReference>
<feature type="compositionally biased region" description="Low complexity" evidence="1">
    <location>
        <begin position="169"/>
        <end position="181"/>
    </location>
</feature>
<feature type="compositionally biased region" description="Polar residues" evidence="1">
    <location>
        <begin position="28"/>
        <end position="38"/>
    </location>
</feature>
<gene>
    <name evidence="3" type="ORF">PSO31014_01388</name>
</gene>
<keyword evidence="2" id="KW-0472">Membrane</keyword>
<name>A0ABY6VUS1_9BURK</name>
<keyword evidence="4" id="KW-1185">Reference proteome</keyword>
<accession>A0ABY6VUS1</accession>
<evidence type="ECO:0000313" key="4">
    <source>
        <dbReference type="Proteomes" id="UP000405357"/>
    </source>
</evidence>
<feature type="transmembrane region" description="Helical" evidence="2">
    <location>
        <begin position="63"/>
        <end position="84"/>
    </location>
</feature>
<feature type="compositionally biased region" description="Low complexity" evidence="1">
    <location>
        <begin position="39"/>
        <end position="50"/>
    </location>
</feature>
<proteinExistence type="predicted"/>
<reference evidence="3 4" key="1">
    <citation type="submission" date="2019-08" db="EMBL/GenBank/DDBJ databases">
        <authorList>
            <person name="Peeters C."/>
        </authorList>
    </citation>
    <scope>NUCLEOTIDE SEQUENCE [LARGE SCALE GENOMIC DNA]</scope>
    <source>
        <strain evidence="3 4">LMG 31014</strain>
    </source>
</reference>
<organism evidence="3 4">
    <name type="scientific">Pandoraea soli</name>
    <dbReference type="NCBI Taxonomy" id="2508293"/>
    <lineage>
        <taxon>Bacteria</taxon>
        <taxon>Pseudomonadati</taxon>
        <taxon>Pseudomonadota</taxon>
        <taxon>Betaproteobacteria</taxon>
        <taxon>Burkholderiales</taxon>
        <taxon>Burkholderiaceae</taxon>
        <taxon>Pandoraea</taxon>
    </lineage>
</organism>
<keyword evidence="2" id="KW-0812">Transmembrane</keyword>
<dbReference type="InterPro" id="IPR021457">
    <property type="entry name" value="DUF3108"/>
</dbReference>
<keyword evidence="2" id="KW-1133">Transmembrane helix</keyword>
<protein>
    <recommendedName>
        <fullName evidence="5">DUF3108 domain-containing protein</fullName>
    </recommendedName>
</protein>